<organism evidence="1 2">
    <name type="scientific">Caerostris darwini</name>
    <dbReference type="NCBI Taxonomy" id="1538125"/>
    <lineage>
        <taxon>Eukaryota</taxon>
        <taxon>Metazoa</taxon>
        <taxon>Ecdysozoa</taxon>
        <taxon>Arthropoda</taxon>
        <taxon>Chelicerata</taxon>
        <taxon>Arachnida</taxon>
        <taxon>Araneae</taxon>
        <taxon>Araneomorphae</taxon>
        <taxon>Entelegynae</taxon>
        <taxon>Araneoidea</taxon>
        <taxon>Araneidae</taxon>
        <taxon>Caerostris</taxon>
    </lineage>
</organism>
<name>A0AAV4RWL3_9ARAC</name>
<proteinExistence type="predicted"/>
<dbReference type="EMBL" id="BPLQ01006967">
    <property type="protein sequence ID" value="GIY26723.1"/>
    <property type="molecule type" value="Genomic_DNA"/>
</dbReference>
<dbReference type="Proteomes" id="UP001054837">
    <property type="component" value="Unassembled WGS sequence"/>
</dbReference>
<sequence>MIPENRFPRALYSKIECLNNHYWILFHKKSVAVSSFPAPVCSVPWFLVITQTAASLDGFCLQKIEVRSALFWFLTARPRVSSPDTCSFLSKGMR</sequence>
<comment type="caution">
    <text evidence="1">The sequence shown here is derived from an EMBL/GenBank/DDBJ whole genome shotgun (WGS) entry which is preliminary data.</text>
</comment>
<protein>
    <submittedName>
        <fullName evidence="1">Uncharacterized protein</fullName>
    </submittedName>
</protein>
<accession>A0AAV4RWL3</accession>
<gene>
    <name evidence="1" type="ORF">CDAR_612151</name>
</gene>
<dbReference type="AlphaFoldDB" id="A0AAV4RWL3"/>
<reference evidence="1 2" key="1">
    <citation type="submission" date="2021-06" db="EMBL/GenBank/DDBJ databases">
        <title>Caerostris darwini draft genome.</title>
        <authorList>
            <person name="Kono N."/>
            <person name="Arakawa K."/>
        </authorList>
    </citation>
    <scope>NUCLEOTIDE SEQUENCE [LARGE SCALE GENOMIC DNA]</scope>
</reference>
<evidence type="ECO:0000313" key="1">
    <source>
        <dbReference type="EMBL" id="GIY26723.1"/>
    </source>
</evidence>
<evidence type="ECO:0000313" key="2">
    <source>
        <dbReference type="Proteomes" id="UP001054837"/>
    </source>
</evidence>
<keyword evidence="2" id="KW-1185">Reference proteome</keyword>